<protein>
    <submittedName>
        <fullName evidence="2">Uncharacterized protein</fullName>
    </submittedName>
</protein>
<evidence type="ECO:0000313" key="2">
    <source>
        <dbReference type="EMBL" id="MVU79467.1"/>
    </source>
</evidence>
<evidence type="ECO:0000256" key="1">
    <source>
        <dbReference type="SAM" id="Phobius"/>
    </source>
</evidence>
<sequence length="209" mass="23386">MVAVNTLLAAVPLTDRRRRIRRAEQLAKLVSAAGDGCPKVLRANLMEEIRWVAAYSEIRYTTRDRTILWFGWVLAVVTTVCLFALGAVFKWYRSPSPILYNGPTIGFALMAALQILPAAIILDWMNARRLMYVKLGGRAGLPALRRPSLRRRSVTSGVIKMLIARVFGDLNPNLEAIKTSDILALRHAVAEWEAKPRSWSRSLGEGSDR</sequence>
<dbReference type="EMBL" id="WRPP01000003">
    <property type="protein sequence ID" value="MVU79467.1"/>
    <property type="molecule type" value="Genomic_DNA"/>
</dbReference>
<feature type="transmembrane region" description="Helical" evidence="1">
    <location>
        <begin position="67"/>
        <end position="92"/>
    </location>
</feature>
<gene>
    <name evidence="2" type="ORF">GPX89_19735</name>
</gene>
<organism evidence="2 3">
    <name type="scientific">Nocardia terrae</name>
    <dbReference type="NCBI Taxonomy" id="2675851"/>
    <lineage>
        <taxon>Bacteria</taxon>
        <taxon>Bacillati</taxon>
        <taxon>Actinomycetota</taxon>
        <taxon>Actinomycetes</taxon>
        <taxon>Mycobacteriales</taxon>
        <taxon>Nocardiaceae</taxon>
        <taxon>Nocardia</taxon>
    </lineage>
</organism>
<reference evidence="2 3" key="1">
    <citation type="submission" date="2019-12" db="EMBL/GenBank/DDBJ databases">
        <title>Nocardia sp. nov. ET3-3 isolated from soil.</title>
        <authorList>
            <person name="Kanchanasin P."/>
            <person name="Tanasupawat S."/>
            <person name="Yuki M."/>
            <person name="Kudo T."/>
        </authorList>
    </citation>
    <scope>NUCLEOTIDE SEQUENCE [LARGE SCALE GENOMIC DNA]</scope>
    <source>
        <strain evidence="2 3">ET3-3</strain>
    </source>
</reference>
<keyword evidence="3" id="KW-1185">Reference proteome</keyword>
<name>A0A7K1UYY5_9NOCA</name>
<accession>A0A7K1UYY5</accession>
<dbReference type="Proteomes" id="UP000466794">
    <property type="component" value="Unassembled WGS sequence"/>
</dbReference>
<keyword evidence="1" id="KW-0812">Transmembrane</keyword>
<dbReference type="RefSeq" id="WP_157388999.1">
    <property type="nucleotide sequence ID" value="NZ_WRPP01000003.1"/>
</dbReference>
<keyword evidence="1" id="KW-0472">Membrane</keyword>
<feature type="transmembrane region" description="Helical" evidence="1">
    <location>
        <begin position="104"/>
        <end position="125"/>
    </location>
</feature>
<proteinExistence type="predicted"/>
<evidence type="ECO:0000313" key="3">
    <source>
        <dbReference type="Proteomes" id="UP000466794"/>
    </source>
</evidence>
<comment type="caution">
    <text evidence="2">The sequence shown here is derived from an EMBL/GenBank/DDBJ whole genome shotgun (WGS) entry which is preliminary data.</text>
</comment>
<dbReference type="AlphaFoldDB" id="A0A7K1UYY5"/>
<keyword evidence="1" id="KW-1133">Transmembrane helix</keyword>